<dbReference type="PRINTS" id="PR00111">
    <property type="entry name" value="ABHYDROLASE"/>
</dbReference>
<dbReference type="InterPro" id="IPR000073">
    <property type="entry name" value="AB_hydrolase_1"/>
</dbReference>
<comment type="caution">
    <text evidence="3">The sequence shown here is derived from an EMBL/GenBank/DDBJ whole genome shotgun (WGS) entry which is preliminary data.</text>
</comment>
<accession>A0ABS0DGD4</accession>
<dbReference type="Gene3D" id="3.40.50.1820">
    <property type="entry name" value="alpha/beta hydrolase"/>
    <property type="match status" value="1"/>
</dbReference>
<dbReference type="InterPro" id="IPR050266">
    <property type="entry name" value="AB_hydrolase_sf"/>
</dbReference>
<keyword evidence="4" id="KW-1185">Reference proteome</keyword>
<dbReference type="PANTHER" id="PTHR43798:SF31">
    <property type="entry name" value="AB HYDROLASE SUPERFAMILY PROTEIN YCLE"/>
    <property type="match status" value="1"/>
</dbReference>
<dbReference type="GO" id="GO:0016787">
    <property type="term" value="F:hydrolase activity"/>
    <property type="evidence" value="ECO:0007669"/>
    <property type="project" value="UniProtKB-KW"/>
</dbReference>
<protein>
    <submittedName>
        <fullName evidence="3">Alpha/beta hydrolase</fullName>
    </submittedName>
</protein>
<evidence type="ECO:0000313" key="4">
    <source>
        <dbReference type="Proteomes" id="UP000707731"/>
    </source>
</evidence>
<dbReference type="PANTHER" id="PTHR43798">
    <property type="entry name" value="MONOACYLGLYCEROL LIPASE"/>
    <property type="match status" value="1"/>
</dbReference>
<name>A0ABS0DGD4_9NOCA</name>
<gene>
    <name evidence="3" type="ORF">IU449_23595</name>
</gene>
<sequence>MATRDAVSADGTRIVYRVSGPEGATPLVLVHGWSANLTCWGEAAEQLARRFRVIALDLRGHGYSDAPAAGYDDPANWAADLAAVLAAENVTEDAILLGWSYGGIVISDYLTAHGTGAVGGVIYVGSMANIGRVPGAEVGTALTQAMAGVFEESPGKAIRGFMAFGNANTGDRSDKGVDAQRLFGMSLATPPAVRKALFYRTADNTGTLRELDVPVLVLHGTADPVVPIANGRFIAETAPKARGSYWEGAQHGLFIEDPERFVAEVGQFADELG</sequence>
<evidence type="ECO:0000313" key="3">
    <source>
        <dbReference type="EMBL" id="MBF6357496.1"/>
    </source>
</evidence>
<proteinExistence type="predicted"/>
<organism evidence="3 4">
    <name type="scientific">Nocardia higoensis</name>
    <dbReference type="NCBI Taxonomy" id="228599"/>
    <lineage>
        <taxon>Bacteria</taxon>
        <taxon>Bacillati</taxon>
        <taxon>Actinomycetota</taxon>
        <taxon>Actinomycetes</taxon>
        <taxon>Mycobacteriales</taxon>
        <taxon>Nocardiaceae</taxon>
        <taxon>Nocardia</taxon>
    </lineage>
</organism>
<keyword evidence="1 3" id="KW-0378">Hydrolase</keyword>
<evidence type="ECO:0000259" key="2">
    <source>
        <dbReference type="Pfam" id="PF12697"/>
    </source>
</evidence>
<dbReference type="Pfam" id="PF12697">
    <property type="entry name" value="Abhydrolase_6"/>
    <property type="match status" value="1"/>
</dbReference>
<dbReference type="Proteomes" id="UP000707731">
    <property type="component" value="Unassembled WGS sequence"/>
</dbReference>
<dbReference type="RefSeq" id="WP_195004328.1">
    <property type="nucleotide sequence ID" value="NZ_JADLQN010000005.1"/>
</dbReference>
<feature type="domain" description="AB hydrolase-1" evidence="2">
    <location>
        <begin position="27"/>
        <end position="263"/>
    </location>
</feature>
<reference evidence="3 4" key="1">
    <citation type="submission" date="2020-10" db="EMBL/GenBank/DDBJ databases">
        <title>Identification of Nocardia species via Next-generation sequencing and recognition of intraspecies genetic diversity.</title>
        <authorList>
            <person name="Li P."/>
            <person name="Li P."/>
            <person name="Lu B."/>
        </authorList>
    </citation>
    <scope>NUCLEOTIDE SEQUENCE [LARGE SCALE GENOMIC DNA]</scope>
    <source>
        <strain evidence="3 4">BJ06-0143</strain>
    </source>
</reference>
<dbReference type="SUPFAM" id="SSF53474">
    <property type="entry name" value="alpha/beta-Hydrolases"/>
    <property type="match status" value="1"/>
</dbReference>
<dbReference type="EMBL" id="JADLQN010000005">
    <property type="protein sequence ID" value="MBF6357496.1"/>
    <property type="molecule type" value="Genomic_DNA"/>
</dbReference>
<evidence type="ECO:0000256" key="1">
    <source>
        <dbReference type="ARBA" id="ARBA00022801"/>
    </source>
</evidence>
<dbReference type="InterPro" id="IPR029058">
    <property type="entry name" value="AB_hydrolase_fold"/>
</dbReference>